<feature type="transmembrane region" description="Helical" evidence="8">
    <location>
        <begin position="381"/>
        <end position="403"/>
    </location>
</feature>
<dbReference type="InterPro" id="IPR050122">
    <property type="entry name" value="RTK"/>
</dbReference>
<evidence type="ECO:0000256" key="8">
    <source>
        <dbReference type="SAM" id="Phobius"/>
    </source>
</evidence>
<feature type="binding site" evidence="5">
    <location>
        <begin position="462"/>
        <end position="469"/>
    </location>
    <ligand>
        <name>ATP</name>
        <dbReference type="ChEBI" id="CHEBI:30616"/>
    </ligand>
</feature>
<feature type="signal peptide" evidence="9">
    <location>
        <begin position="1"/>
        <end position="18"/>
    </location>
</feature>
<feature type="binding site" evidence="5 7">
    <location>
        <position position="491"/>
    </location>
    <ligand>
        <name>ATP</name>
        <dbReference type="ChEBI" id="CHEBI:30616"/>
    </ligand>
</feature>
<evidence type="ECO:0000256" key="2">
    <source>
        <dbReference type="ARBA" id="ARBA00023180"/>
    </source>
</evidence>
<dbReference type="Gene3D" id="3.30.200.20">
    <property type="entry name" value="Phosphorylase Kinase, domain 1"/>
    <property type="match status" value="1"/>
</dbReference>
<dbReference type="InterPro" id="IPR011009">
    <property type="entry name" value="Kinase-like_dom_sf"/>
</dbReference>
<dbReference type="InterPro" id="IPR017441">
    <property type="entry name" value="Protein_kinase_ATP_BS"/>
</dbReference>
<name>A0A8J2WE03_9CRUS</name>
<dbReference type="GO" id="GO:0007169">
    <property type="term" value="P:cell surface receptor protein tyrosine kinase signaling pathway"/>
    <property type="evidence" value="ECO:0007669"/>
    <property type="project" value="TreeGrafter"/>
</dbReference>
<dbReference type="AlphaFoldDB" id="A0A8J2WE03"/>
<dbReference type="PANTHER" id="PTHR24416">
    <property type="entry name" value="TYROSINE-PROTEIN KINASE RECEPTOR"/>
    <property type="match status" value="1"/>
</dbReference>
<dbReference type="GO" id="GO:0005524">
    <property type="term" value="F:ATP binding"/>
    <property type="evidence" value="ECO:0007669"/>
    <property type="project" value="UniProtKB-UniRule"/>
</dbReference>
<evidence type="ECO:0000256" key="6">
    <source>
        <dbReference type="PIRSR" id="PIRSR000615-3"/>
    </source>
</evidence>
<feature type="domain" description="Protein kinase" evidence="10">
    <location>
        <begin position="455"/>
        <end position="807"/>
    </location>
</feature>
<feature type="binding site" evidence="6">
    <location>
        <position position="680"/>
    </location>
    <ligand>
        <name>Mg(2+)</name>
        <dbReference type="ChEBI" id="CHEBI:18420"/>
    </ligand>
</feature>
<sequence length="845" mass="96085">MSILAGVVLFCTLLLVVCRGISDGQGVWRMTPSDTHRVVEANSTLKITCTYTYKDDDENRHKNLSWKWELPPFLTKYPQLTKIEERFSRKFDTNDTHMSSTMTLGNITNQDTGHFRFYYGETEMNQYVYVFDENNLVTVTDKSYYPNYYLFFFHQGELGVQIPCKPTHPDVTVSLVHIDQLNVEDICVDDVLLLPNTKWSFEPERGMTLKSVMINNTGNYRCVGTMGNVTTEKYFTISVKGIELERVDGESGDPVTEGSNVTLICRSMFAEVKFPAPPQWAYQMNNSGRMHIMDESNPPKGIQITTRDCSEQRNSGGFKLNYFESRLELFEITQNTYTTFQCKVNRDKDTVTKTISFKIKGKTNNNPISTFVLVDGLQTEMVLIITFSVSVLILFSIGIGISLKLHYNNKRIKVFPGVKKLLDGNPKEMNNKLPIEEQAELLPYDKRWEFPRNRLTLGIQLGVGCFGRVVKGEAVGIKDSDGKTAKTVAVKMVKSQTNVAALETLVSELKILIHLGSNLNVVNLLGACTKKITKGELLIIVEYCRFGSLQAYLVNHRSGFINLVDDFGNMRSYNEKGDYMSSSDDDFFEYELKLEENQFQSSQMTNSVENKCQVEMELTGVESEQSYWQYQQDPDVNLNRPITTHDLISWAFQIVFHGDLAARNGSECLLADDGVAKVADFGMARKMYYEVNHEKTGQGLMPVKWMDIESLTDCIFSTQSDVWSYGVLLWELFSLGKVPYPGMDVGHLLIKTIQKGYRMEKPDNAPNFFGDILTICWKADPKERPTFNASYTKINQEKDTASPTDLFGLAKLLTEKSQLNENKLHFNGSQTAENEIRYSLFPQQA</sequence>
<keyword evidence="3" id="KW-0393">Immunoglobulin domain</keyword>
<dbReference type="Proteomes" id="UP000789390">
    <property type="component" value="Unassembled WGS sequence"/>
</dbReference>
<feature type="active site" description="Proton acceptor" evidence="4">
    <location>
        <position position="659"/>
    </location>
</feature>
<keyword evidence="6" id="KW-0479">Metal-binding</keyword>
<dbReference type="InterPro" id="IPR003599">
    <property type="entry name" value="Ig_sub"/>
</dbReference>
<feature type="binding site" evidence="6">
    <location>
        <position position="664"/>
    </location>
    <ligand>
        <name>Mg(2+)</name>
        <dbReference type="ChEBI" id="CHEBI:18420"/>
    </ligand>
</feature>
<dbReference type="GO" id="GO:0005886">
    <property type="term" value="C:plasma membrane"/>
    <property type="evidence" value="ECO:0007669"/>
    <property type="project" value="TreeGrafter"/>
</dbReference>
<dbReference type="FunFam" id="1.10.510.10:FF:001927">
    <property type="entry name" value="Receptor protein-tyrosine kinase"/>
    <property type="match status" value="1"/>
</dbReference>
<keyword evidence="8" id="KW-0472">Membrane</keyword>
<gene>
    <name evidence="11" type="ORF">DGAL_LOCUS3376</name>
</gene>
<dbReference type="InterPro" id="IPR000719">
    <property type="entry name" value="Prot_kinase_dom"/>
</dbReference>
<keyword evidence="8" id="KW-1133">Transmembrane helix</keyword>
<dbReference type="PROSITE" id="PS00107">
    <property type="entry name" value="PROTEIN_KINASE_ATP"/>
    <property type="match status" value="1"/>
</dbReference>
<comment type="caution">
    <text evidence="11">The sequence shown here is derived from an EMBL/GenBank/DDBJ whole genome shotgun (WGS) entry which is preliminary data.</text>
</comment>
<dbReference type="InterPro" id="IPR013783">
    <property type="entry name" value="Ig-like_fold"/>
</dbReference>
<reference evidence="11" key="1">
    <citation type="submission" date="2021-11" db="EMBL/GenBank/DDBJ databases">
        <authorList>
            <person name="Schell T."/>
        </authorList>
    </citation>
    <scope>NUCLEOTIDE SEQUENCE</scope>
    <source>
        <strain evidence="11">M5</strain>
    </source>
</reference>
<dbReference type="InterPro" id="IPR001245">
    <property type="entry name" value="Ser-Thr/Tyr_kinase_cat_dom"/>
</dbReference>
<comment type="subcellular location">
    <subcellularLocation>
        <location evidence="1">Membrane</location>
        <topology evidence="1">Single-pass membrane protein</topology>
    </subcellularLocation>
</comment>
<evidence type="ECO:0000256" key="3">
    <source>
        <dbReference type="ARBA" id="ARBA00023319"/>
    </source>
</evidence>
<feature type="chain" id="PRO_5035154878" description="Protein kinase domain-containing protein" evidence="9">
    <location>
        <begin position="19"/>
        <end position="845"/>
    </location>
</feature>
<dbReference type="SUPFAM" id="SSF56112">
    <property type="entry name" value="Protein kinase-like (PK-like)"/>
    <property type="match status" value="1"/>
</dbReference>
<keyword evidence="6" id="KW-0460">Magnesium</keyword>
<dbReference type="EMBL" id="CAKKLH010000050">
    <property type="protein sequence ID" value="CAH0101076.1"/>
    <property type="molecule type" value="Genomic_DNA"/>
</dbReference>
<keyword evidence="8" id="KW-0812">Transmembrane</keyword>
<evidence type="ECO:0000313" key="11">
    <source>
        <dbReference type="EMBL" id="CAH0101076.1"/>
    </source>
</evidence>
<dbReference type="Gene3D" id="1.10.510.10">
    <property type="entry name" value="Transferase(Phosphotransferase) domain 1"/>
    <property type="match status" value="1"/>
</dbReference>
<dbReference type="FunFam" id="3.30.200.20:FF:001298">
    <property type="entry name" value="Uncharacterized protein"/>
    <property type="match status" value="1"/>
</dbReference>
<dbReference type="PROSITE" id="PS50011">
    <property type="entry name" value="PROTEIN_KINASE_DOM"/>
    <property type="match status" value="1"/>
</dbReference>
<dbReference type="GO" id="GO:0043235">
    <property type="term" value="C:receptor complex"/>
    <property type="evidence" value="ECO:0007669"/>
    <property type="project" value="TreeGrafter"/>
</dbReference>
<keyword evidence="5 7" id="KW-0547">Nucleotide-binding</keyword>
<keyword evidence="12" id="KW-1185">Reference proteome</keyword>
<dbReference type="GO" id="GO:0004714">
    <property type="term" value="F:transmembrane receptor protein tyrosine kinase activity"/>
    <property type="evidence" value="ECO:0007669"/>
    <property type="project" value="TreeGrafter"/>
</dbReference>
<evidence type="ECO:0000259" key="10">
    <source>
        <dbReference type="PROSITE" id="PS50011"/>
    </source>
</evidence>
<dbReference type="OrthoDB" id="3256376at2759"/>
<feature type="binding site" evidence="5">
    <location>
        <position position="663"/>
    </location>
    <ligand>
        <name>ATP</name>
        <dbReference type="ChEBI" id="CHEBI:30616"/>
    </ligand>
</feature>
<evidence type="ECO:0000256" key="5">
    <source>
        <dbReference type="PIRSR" id="PIRSR000615-2"/>
    </source>
</evidence>
<organism evidence="11 12">
    <name type="scientific">Daphnia galeata</name>
    <dbReference type="NCBI Taxonomy" id="27404"/>
    <lineage>
        <taxon>Eukaryota</taxon>
        <taxon>Metazoa</taxon>
        <taxon>Ecdysozoa</taxon>
        <taxon>Arthropoda</taxon>
        <taxon>Crustacea</taxon>
        <taxon>Branchiopoda</taxon>
        <taxon>Diplostraca</taxon>
        <taxon>Cladocera</taxon>
        <taxon>Anomopoda</taxon>
        <taxon>Daphniidae</taxon>
        <taxon>Daphnia</taxon>
    </lineage>
</organism>
<evidence type="ECO:0000256" key="7">
    <source>
        <dbReference type="PROSITE-ProRule" id="PRU10141"/>
    </source>
</evidence>
<keyword evidence="5 7" id="KW-0067">ATP-binding</keyword>
<dbReference type="Pfam" id="PF07714">
    <property type="entry name" value="PK_Tyr_Ser-Thr"/>
    <property type="match status" value="1"/>
</dbReference>
<evidence type="ECO:0000256" key="9">
    <source>
        <dbReference type="SAM" id="SignalP"/>
    </source>
</evidence>
<protein>
    <recommendedName>
        <fullName evidence="10">Protein kinase domain-containing protein</fullName>
    </recommendedName>
</protein>
<proteinExistence type="predicted"/>
<dbReference type="PANTHER" id="PTHR24416:SF600">
    <property type="entry name" value="PDGF- AND VEGF-RECEPTOR RELATED, ISOFORM J"/>
    <property type="match status" value="1"/>
</dbReference>
<evidence type="ECO:0000256" key="4">
    <source>
        <dbReference type="PIRSR" id="PIRSR000615-1"/>
    </source>
</evidence>
<dbReference type="PIRSF" id="PIRSF000615">
    <property type="entry name" value="TyrPK_CSF1-R"/>
    <property type="match status" value="1"/>
</dbReference>
<dbReference type="SMART" id="SM00409">
    <property type="entry name" value="IG"/>
    <property type="match status" value="2"/>
</dbReference>
<accession>A0A8J2WE03</accession>
<keyword evidence="9" id="KW-0732">Signal</keyword>
<evidence type="ECO:0000256" key="1">
    <source>
        <dbReference type="ARBA" id="ARBA00004167"/>
    </source>
</evidence>
<keyword evidence="2" id="KW-0325">Glycoprotein</keyword>
<dbReference type="Gene3D" id="2.60.40.10">
    <property type="entry name" value="Immunoglobulins"/>
    <property type="match status" value="2"/>
</dbReference>
<evidence type="ECO:0000313" key="12">
    <source>
        <dbReference type="Proteomes" id="UP000789390"/>
    </source>
</evidence>
<dbReference type="GO" id="GO:0046872">
    <property type="term" value="F:metal ion binding"/>
    <property type="evidence" value="ECO:0007669"/>
    <property type="project" value="UniProtKB-KW"/>
</dbReference>